<dbReference type="InterPro" id="IPR051330">
    <property type="entry name" value="Phosphatase_reg/MetRdx"/>
</dbReference>
<dbReference type="GO" id="GO:0031929">
    <property type="term" value="P:TOR signaling"/>
    <property type="evidence" value="ECO:0007669"/>
    <property type="project" value="TreeGrafter"/>
</dbReference>
<evidence type="ECO:0000313" key="3">
    <source>
        <dbReference type="EMBL" id="KAJ6640136.1"/>
    </source>
</evidence>
<accession>A0A9Q0MY08</accession>
<evidence type="ECO:0000256" key="2">
    <source>
        <dbReference type="ARBA" id="ARBA00018951"/>
    </source>
</evidence>
<organism evidence="3 4">
    <name type="scientific">Pseudolycoriella hygida</name>
    <dbReference type="NCBI Taxonomy" id="35572"/>
    <lineage>
        <taxon>Eukaryota</taxon>
        <taxon>Metazoa</taxon>
        <taxon>Ecdysozoa</taxon>
        <taxon>Arthropoda</taxon>
        <taxon>Hexapoda</taxon>
        <taxon>Insecta</taxon>
        <taxon>Pterygota</taxon>
        <taxon>Neoptera</taxon>
        <taxon>Endopterygota</taxon>
        <taxon>Diptera</taxon>
        <taxon>Nematocera</taxon>
        <taxon>Sciaroidea</taxon>
        <taxon>Sciaridae</taxon>
        <taxon>Pseudolycoriella</taxon>
    </lineage>
</organism>
<comment type="similarity">
    <text evidence="1">Belongs to the TIP41 family.</text>
</comment>
<proteinExistence type="inferred from homology"/>
<reference evidence="3" key="1">
    <citation type="submission" date="2022-07" db="EMBL/GenBank/DDBJ databases">
        <authorList>
            <person name="Trinca V."/>
            <person name="Uliana J.V.C."/>
            <person name="Torres T.T."/>
            <person name="Ward R.J."/>
            <person name="Monesi N."/>
        </authorList>
    </citation>
    <scope>NUCLEOTIDE SEQUENCE</scope>
    <source>
        <strain evidence="3">HSMRA1968</strain>
        <tissue evidence="3">Whole embryos</tissue>
    </source>
</reference>
<dbReference type="EMBL" id="WJQU01000003">
    <property type="protein sequence ID" value="KAJ6640136.1"/>
    <property type="molecule type" value="Genomic_DNA"/>
</dbReference>
<dbReference type="PANTHER" id="PTHR21021">
    <property type="entry name" value="GAF/PUTATIVE CYTOSKELETAL PROTEIN"/>
    <property type="match status" value="1"/>
</dbReference>
<keyword evidence="4" id="KW-1185">Reference proteome</keyword>
<dbReference type="Proteomes" id="UP001151699">
    <property type="component" value="Chromosome X"/>
</dbReference>
<dbReference type="GO" id="GO:0005829">
    <property type="term" value="C:cytosol"/>
    <property type="evidence" value="ECO:0007669"/>
    <property type="project" value="TreeGrafter"/>
</dbReference>
<name>A0A9Q0MY08_9DIPT</name>
<evidence type="ECO:0000256" key="1">
    <source>
        <dbReference type="ARBA" id="ARBA00006658"/>
    </source>
</evidence>
<sequence>MEKMDISSSKTPTLPRDSETFVFNDWQIYYNKSHILKSICPQDGKCTLGDANCCERCKFEYSLQLPHLPDMVFPKNVLTVTFKTGIRLEFNALDALKCVESCRKGPQVACAEEWQESRPQNLLSEKVKPFDWTFSSDYQGTIGEGFVVEPTDLKLDIFKLMKKEAILFYHDLTLFEDELHDHGIASCSVKIRVMPSGFFILLRFFLRVDDVLIRINDTRFHYEIENDFILKEYTSKESTVQKLKHVPPALFVTPSEIEKHLPVLTKTTHKIVFPK</sequence>
<dbReference type="InterPro" id="IPR007303">
    <property type="entry name" value="TIP41-like"/>
</dbReference>
<protein>
    <recommendedName>
        <fullName evidence="2">TIP41-like protein</fullName>
    </recommendedName>
</protein>
<dbReference type="PANTHER" id="PTHR21021:SF16">
    <property type="entry name" value="TIP41-LIKE PROTEIN"/>
    <property type="match status" value="1"/>
</dbReference>
<evidence type="ECO:0000313" key="4">
    <source>
        <dbReference type="Proteomes" id="UP001151699"/>
    </source>
</evidence>
<dbReference type="AlphaFoldDB" id="A0A9Q0MY08"/>
<dbReference type="OrthoDB" id="10253878at2759"/>
<gene>
    <name evidence="3" type="primary">tiprl</name>
    <name evidence="3" type="ORF">Bhyg_12885</name>
</gene>
<dbReference type="Pfam" id="PF04176">
    <property type="entry name" value="TIP41"/>
    <property type="match status" value="1"/>
</dbReference>
<comment type="caution">
    <text evidence="3">The sequence shown here is derived from an EMBL/GenBank/DDBJ whole genome shotgun (WGS) entry which is preliminary data.</text>
</comment>